<evidence type="ECO:0000313" key="1">
    <source>
        <dbReference type="EMBL" id="VUZ42745.1"/>
    </source>
</evidence>
<dbReference type="EMBL" id="CABIJS010000102">
    <property type="protein sequence ID" value="VUZ42745.1"/>
    <property type="molecule type" value="Genomic_DNA"/>
</dbReference>
<feature type="non-terminal residue" evidence="1">
    <location>
        <position position="1"/>
    </location>
</feature>
<proteinExistence type="predicted"/>
<accession>A0A564Y611</accession>
<gene>
    <name evidence="1" type="ORF">WMSIL1_LOCUS3304</name>
</gene>
<dbReference type="AlphaFoldDB" id="A0A564Y611"/>
<evidence type="ECO:0008006" key="3">
    <source>
        <dbReference type="Google" id="ProtNLM"/>
    </source>
</evidence>
<organism evidence="1 2">
    <name type="scientific">Hymenolepis diminuta</name>
    <name type="common">Rat tapeworm</name>
    <dbReference type="NCBI Taxonomy" id="6216"/>
    <lineage>
        <taxon>Eukaryota</taxon>
        <taxon>Metazoa</taxon>
        <taxon>Spiralia</taxon>
        <taxon>Lophotrochozoa</taxon>
        <taxon>Platyhelminthes</taxon>
        <taxon>Cestoda</taxon>
        <taxon>Eucestoda</taxon>
        <taxon>Cyclophyllidea</taxon>
        <taxon>Hymenolepididae</taxon>
        <taxon>Hymenolepis</taxon>
    </lineage>
</organism>
<reference evidence="1 2" key="1">
    <citation type="submission" date="2019-07" db="EMBL/GenBank/DDBJ databases">
        <authorList>
            <person name="Jastrzebski P J."/>
            <person name="Paukszto L."/>
            <person name="Jastrzebski P J."/>
        </authorList>
    </citation>
    <scope>NUCLEOTIDE SEQUENCE [LARGE SCALE GENOMIC DNA]</scope>
    <source>
        <strain evidence="1 2">WMS-il1</strain>
    </source>
</reference>
<sequence>YIWGRGYNSISVILDWTNTGEAPEVKACDIHSEQTTTSNAFRYWQSHLLIIGLVCLAYR</sequence>
<dbReference type="Proteomes" id="UP000321570">
    <property type="component" value="Unassembled WGS sequence"/>
</dbReference>
<name>A0A564Y611_HYMDI</name>
<evidence type="ECO:0000313" key="2">
    <source>
        <dbReference type="Proteomes" id="UP000321570"/>
    </source>
</evidence>
<protein>
    <recommendedName>
        <fullName evidence="3">DUF5727 domain-containing protein</fullName>
    </recommendedName>
</protein>
<keyword evidence="2" id="KW-1185">Reference proteome</keyword>